<evidence type="ECO:0000313" key="3">
    <source>
        <dbReference type="Proteomes" id="UP000800097"/>
    </source>
</evidence>
<evidence type="ECO:0008006" key="4">
    <source>
        <dbReference type="Google" id="ProtNLM"/>
    </source>
</evidence>
<dbReference type="Gene3D" id="6.10.140.1020">
    <property type="match status" value="1"/>
</dbReference>
<organism evidence="2 3">
    <name type="scientific">Westerdykella ornata</name>
    <dbReference type="NCBI Taxonomy" id="318751"/>
    <lineage>
        <taxon>Eukaryota</taxon>
        <taxon>Fungi</taxon>
        <taxon>Dikarya</taxon>
        <taxon>Ascomycota</taxon>
        <taxon>Pezizomycotina</taxon>
        <taxon>Dothideomycetes</taxon>
        <taxon>Pleosporomycetidae</taxon>
        <taxon>Pleosporales</taxon>
        <taxon>Sporormiaceae</taxon>
        <taxon>Westerdykella</taxon>
    </lineage>
</organism>
<feature type="compositionally biased region" description="Polar residues" evidence="1">
    <location>
        <begin position="51"/>
        <end position="63"/>
    </location>
</feature>
<dbReference type="RefSeq" id="XP_033654499.1">
    <property type="nucleotide sequence ID" value="XM_033795528.1"/>
</dbReference>
<name>A0A6A6JJZ3_WESOR</name>
<keyword evidence="3" id="KW-1185">Reference proteome</keyword>
<proteinExistence type="predicted"/>
<feature type="compositionally biased region" description="Basic and acidic residues" evidence="1">
    <location>
        <begin position="181"/>
        <end position="197"/>
    </location>
</feature>
<dbReference type="OrthoDB" id="27934at2759"/>
<evidence type="ECO:0000313" key="2">
    <source>
        <dbReference type="EMBL" id="KAF2276960.1"/>
    </source>
</evidence>
<dbReference type="PANTHER" id="PTHR28527:SF1">
    <property type="entry name" value="SWI5-DEPENDENT RECOMBINATION DNA REPAIR PROTEIN 1"/>
    <property type="match status" value="1"/>
</dbReference>
<feature type="region of interest" description="Disordered" evidence="1">
    <location>
        <begin position="1"/>
        <end position="88"/>
    </location>
</feature>
<reference evidence="2" key="1">
    <citation type="journal article" date="2020" name="Stud. Mycol.">
        <title>101 Dothideomycetes genomes: a test case for predicting lifestyles and emergence of pathogens.</title>
        <authorList>
            <person name="Haridas S."/>
            <person name="Albert R."/>
            <person name="Binder M."/>
            <person name="Bloem J."/>
            <person name="Labutti K."/>
            <person name="Salamov A."/>
            <person name="Andreopoulos B."/>
            <person name="Baker S."/>
            <person name="Barry K."/>
            <person name="Bills G."/>
            <person name="Bluhm B."/>
            <person name="Cannon C."/>
            <person name="Castanera R."/>
            <person name="Culley D."/>
            <person name="Daum C."/>
            <person name="Ezra D."/>
            <person name="Gonzalez J."/>
            <person name="Henrissat B."/>
            <person name="Kuo A."/>
            <person name="Liang C."/>
            <person name="Lipzen A."/>
            <person name="Lutzoni F."/>
            <person name="Magnuson J."/>
            <person name="Mondo S."/>
            <person name="Nolan M."/>
            <person name="Ohm R."/>
            <person name="Pangilinan J."/>
            <person name="Park H.-J."/>
            <person name="Ramirez L."/>
            <person name="Alfaro M."/>
            <person name="Sun H."/>
            <person name="Tritt A."/>
            <person name="Yoshinaga Y."/>
            <person name="Zwiers L.-H."/>
            <person name="Turgeon B."/>
            <person name="Goodwin S."/>
            <person name="Spatafora J."/>
            <person name="Crous P."/>
            <person name="Grigoriev I."/>
        </authorList>
    </citation>
    <scope>NUCLEOTIDE SEQUENCE</scope>
    <source>
        <strain evidence="2">CBS 379.55</strain>
    </source>
</reference>
<feature type="compositionally biased region" description="Pro residues" evidence="1">
    <location>
        <begin position="37"/>
        <end position="47"/>
    </location>
</feature>
<gene>
    <name evidence="2" type="ORF">EI97DRAFT_375755</name>
</gene>
<feature type="region of interest" description="Disordered" evidence="1">
    <location>
        <begin position="181"/>
        <end position="223"/>
    </location>
</feature>
<protein>
    <recommendedName>
        <fullName evidence="4">Swi5-domain-containing protein</fullName>
    </recommendedName>
</protein>
<dbReference type="Proteomes" id="UP000800097">
    <property type="component" value="Unassembled WGS sequence"/>
</dbReference>
<dbReference type="AlphaFoldDB" id="A0A6A6JJZ3"/>
<dbReference type="GO" id="GO:0006310">
    <property type="term" value="P:DNA recombination"/>
    <property type="evidence" value="ECO:0007669"/>
    <property type="project" value="TreeGrafter"/>
</dbReference>
<dbReference type="EMBL" id="ML986491">
    <property type="protein sequence ID" value="KAF2276960.1"/>
    <property type="molecule type" value="Genomic_DNA"/>
</dbReference>
<sequence>MNTPLAKRRRLDEATRTLHKPFKSPFRTPLKASTSPSEPPSSDPPEAPKNDLSSTKTNATQNRPLHDPTLVVTPRSPTTTPSRPIQRKALPSLTREIIQLRSDIQILTQALTLVTSDKDRELQRLIDTWRTASRAAAEDLFARTRDRVNRMGGVAAWREREKEQKEWRKKWDREEMEAERARWEEEKGDEDNARFDDYEYGGGEGEEMEKQEEVGPNDDQSFTMGMMLNTLNVGLKLIGYDNTSQRWEG</sequence>
<evidence type="ECO:0000256" key="1">
    <source>
        <dbReference type="SAM" id="MobiDB-lite"/>
    </source>
</evidence>
<feature type="compositionally biased region" description="Low complexity" evidence="1">
    <location>
        <begin position="68"/>
        <end position="84"/>
    </location>
</feature>
<dbReference type="PANTHER" id="PTHR28527">
    <property type="entry name" value="MATING-TYPE SWITCHING PROTEIN SWI2-RELATED"/>
    <property type="match status" value="1"/>
</dbReference>
<accession>A0A6A6JJZ3</accession>
<dbReference type="GeneID" id="54548703"/>